<gene>
    <name evidence="2" type="ORF">GCM10009676_28000</name>
</gene>
<evidence type="ECO:0000256" key="1">
    <source>
        <dbReference type="SAM" id="Phobius"/>
    </source>
</evidence>
<reference evidence="3" key="1">
    <citation type="journal article" date="2019" name="Int. J. Syst. Evol. Microbiol.">
        <title>The Global Catalogue of Microorganisms (GCM) 10K type strain sequencing project: providing services to taxonomists for standard genome sequencing and annotation.</title>
        <authorList>
            <consortium name="The Broad Institute Genomics Platform"/>
            <consortium name="The Broad Institute Genome Sequencing Center for Infectious Disease"/>
            <person name="Wu L."/>
            <person name="Ma J."/>
        </authorList>
    </citation>
    <scope>NUCLEOTIDE SEQUENCE [LARGE SCALE GENOMIC DNA]</scope>
    <source>
        <strain evidence="3">JCM 13023</strain>
    </source>
</reference>
<keyword evidence="3" id="KW-1185">Reference proteome</keyword>
<dbReference type="RefSeq" id="WP_253864380.1">
    <property type="nucleotide sequence ID" value="NZ_BAAALN010000007.1"/>
</dbReference>
<protein>
    <submittedName>
        <fullName evidence="2">DUF2784 domain-containing protein</fullName>
    </submittedName>
</protein>
<keyword evidence="1" id="KW-0472">Membrane</keyword>
<dbReference type="EMBL" id="BAAALN010000007">
    <property type="protein sequence ID" value="GAA1241368.1"/>
    <property type="molecule type" value="Genomic_DNA"/>
</dbReference>
<sequence>MLWLLTVVVTVVHFLALAYIGLGGFLAWIWPKSVFVHVLFAAWGVAVNVFPLPCPLTVVEDFLREQRGLGSLPGGFNEYYIYGTLIPHSMLSFVAVAALLLVIGSYVGVYVLWRNRWHQPGTGHSIRLG</sequence>
<proteinExistence type="predicted"/>
<keyword evidence="1" id="KW-0812">Transmembrane</keyword>
<accession>A0ABP4GXA4</accession>
<feature type="transmembrane region" description="Helical" evidence="1">
    <location>
        <begin position="79"/>
        <end position="112"/>
    </location>
</feature>
<dbReference type="InterPro" id="IPR021218">
    <property type="entry name" value="DUF2784"/>
</dbReference>
<feature type="transmembrane region" description="Helical" evidence="1">
    <location>
        <begin position="6"/>
        <end position="28"/>
    </location>
</feature>
<comment type="caution">
    <text evidence="2">The sequence shown here is derived from an EMBL/GenBank/DDBJ whole genome shotgun (WGS) entry which is preliminary data.</text>
</comment>
<keyword evidence="1" id="KW-1133">Transmembrane helix</keyword>
<dbReference type="Pfam" id="PF10861">
    <property type="entry name" value="DUF2784"/>
    <property type="match status" value="1"/>
</dbReference>
<organism evidence="2 3">
    <name type="scientific">Prauserella halophila</name>
    <dbReference type="NCBI Taxonomy" id="185641"/>
    <lineage>
        <taxon>Bacteria</taxon>
        <taxon>Bacillati</taxon>
        <taxon>Actinomycetota</taxon>
        <taxon>Actinomycetes</taxon>
        <taxon>Pseudonocardiales</taxon>
        <taxon>Pseudonocardiaceae</taxon>
        <taxon>Prauserella</taxon>
    </lineage>
</organism>
<name>A0ABP4GXA4_9PSEU</name>
<evidence type="ECO:0000313" key="2">
    <source>
        <dbReference type="EMBL" id="GAA1241368.1"/>
    </source>
</evidence>
<dbReference type="Proteomes" id="UP001500653">
    <property type="component" value="Unassembled WGS sequence"/>
</dbReference>
<feature type="transmembrane region" description="Helical" evidence="1">
    <location>
        <begin position="35"/>
        <end position="59"/>
    </location>
</feature>
<evidence type="ECO:0000313" key="3">
    <source>
        <dbReference type="Proteomes" id="UP001500653"/>
    </source>
</evidence>